<dbReference type="PANTHER" id="PTHR30266">
    <property type="entry name" value="MECHANOSENSITIVE CHANNEL MSCL"/>
    <property type="match status" value="1"/>
</dbReference>
<dbReference type="Gene3D" id="1.10.1200.120">
    <property type="entry name" value="Large-conductance mechanosensitive channel, MscL, domain 1"/>
    <property type="match status" value="1"/>
</dbReference>
<evidence type="ECO:0000256" key="2">
    <source>
        <dbReference type="ARBA" id="ARBA00022692"/>
    </source>
</evidence>
<accession>A0AAN9UTG7</accession>
<dbReference type="EMBL" id="JAKJXP020000014">
    <property type="protein sequence ID" value="KAK7755199.1"/>
    <property type="molecule type" value="Genomic_DNA"/>
</dbReference>
<dbReference type="GO" id="GO:0016020">
    <property type="term" value="C:membrane"/>
    <property type="evidence" value="ECO:0007669"/>
    <property type="project" value="UniProtKB-SubCell"/>
</dbReference>
<evidence type="ECO:0000256" key="4">
    <source>
        <dbReference type="ARBA" id="ARBA00023136"/>
    </source>
</evidence>
<dbReference type="PANTHER" id="PTHR30266:SF2">
    <property type="entry name" value="LARGE-CONDUCTANCE MECHANOSENSITIVE CHANNEL"/>
    <property type="match status" value="1"/>
</dbReference>
<comment type="subcellular location">
    <subcellularLocation>
        <location evidence="1">Membrane</location>
        <topology evidence="1">Multi-pass membrane protein</topology>
    </subcellularLocation>
</comment>
<evidence type="ECO:0000256" key="1">
    <source>
        <dbReference type="ARBA" id="ARBA00004141"/>
    </source>
</evidence>
<gene>
    <name evidence="6" type="ORF">SLS62_002704</name>
</gene>
<sequence length="181" mass="19976">MTTREWDWELDAQERRALLEEGEQKAKKLFAGFIQFVFSDNILEFAFGLIIAEGFTQLVNSFINDILLPPISVILPLNRNLDEKFAVLKAGPSYGETGGYTTLAQAIDDGAVVMAYGNFINKIVNFMGIGLALYALAILYQTISRDSIIDQTVECKYCTKNISEEVDASTARAGKTDAKSA</sequence>
<keyword evidence="2 5" id="KW-0812">Transmembrane</keyword>
<protein>
    <recommendedName>
        <fullName evidence="8">Large-conductance mechanosensitive channel</fullName>
    </recommendedName>
</protein>
<evidence type="ECO:0000313" key="6">
    <source>
        <dbReference type="EMBL" id="KAK7755199.1"/>
    </source>
</evidence>
<reference evidence="6 7" key="1">
    <citation type="submission" date="2024-02" db="EMBL/GenBank/DDBJ databases">
        <title>De novo assembly and annotation of 12 fungi associated with fruit tree decline syndrome in Ontario, Canada.</title>
        <authorList>
            <person name="Sulman M."/>
            <person name="Ellouze W."/>
            <person name="Ilyukhin E."/>
        </authorList>
    </citation>
    <scope>NUCLEOTIDE SEQUENCE [LARGE SCALE GENOMIC DNA]</scope>
    <source>
        <strain evidence="6 7">M11/M66-122</strain>
    </source>
</reference>
<dbReference type="Pfam" id="PF01741">
    <property type="entry name" value="MscL"/>
    <property type="match status" value="1"/>
</dbReference>
<dbReference type="GO" id="GO:0008381">
    <property type="term" value="F:mechanosensitive monoatomic ion channel activity"/>
    <property type="evidence" value="ECO:0007669"/>
    <property type="project" value="TreeGrafter"/>
</dbReference>
<evidence type="ECO:0000256" key="5">
    <source>
        <dbReference type="SAM" id="Phobius"/>
    </source>
</evidence>
<dbReference type="InterPro" id="IPR036019">
    <property type="entry name" value="MscL_channel"/>
</dbReference>
<dbReference type="Proteomes" id="UP001320420">
    <property type="component" value="Unassembled WGS sequence"/>
</dbReference>
<comment type="caution">
    <text evidence="6">The sequence shown here is derived from an EMBL/GenBank/DDBJ whole genome shotgun (WGS) entry which is preliminary data.</text>
</comment>
<evidence type="ECO:0000256" key="3">
    <source>
        <dbReference type="ARBA" id="ARBA00022989"/>
    </source>
</evidence>
<evidence type="ECO:0008006" key="8">
    <source>
        <dbReference type="Google" id="ProtNLM"/>
    </source>
</evidence>
<feature type="transmembrane region" description="Helical" evidence="5">
    <location>
        <begin position="123"/>
        <end position="143"/>
    </location>
</feature>
<proteinExistence type="predicted"/>
<dbReference type="InterPro" id="IPR037673">
    <property type="entry name" value="MSC/AndL"/>
</dbReference>
<dbReference type="AlphaFoldDB" id="A0AAN9UTG7"/>
<dbReference type="SUPFAM" id="SSF81330">
    <property type="entry name" value="Gated mechanosensitive channel"/>
    <property type="match status" value="1"/>
</dbReference>
<name>A0AAN9UTG7_9PEZI</name>
<keyword evidence="4 5" id="KW-0472">Membrane</keyword>
<organism evidence="6 7">
    <name type="scientific">Diatrype stigma</name>
    <dbReference type="NCBI Taxonomy" id="117547"/>
    <lineage>
        <taxon>Eukaryota</taxon>
        <taxon>Fungi</taxon>
        <taxon>Dikarya</taxon>
        <taxon>Ascomycota</taxon>
        <taxon>Pezizomycotina</taxon>
        <taxon>Sordariomycetes</taxon>
        <taxon>Xylariomycetidae</taxon>
        <taxon>Xylariales</taxon>
        <taxon>Diatrypaceae</taxon>
        <taxon>Diatrype</taxon>
    </lineage>
</organism>
<keyword evidence="7" id="KW-1185">Reference proteome</keyword>
<dbReference type="FunFam" id="1.10.1200.120:FF:000004">
    <property type="entry name" value="Ion channel, putative"/>
    <property type="match status" value="1"/>
</dbReference>
<evidence type="ECO:0000313" key="7">
    <source>
        <dbReference type="Proteomes" id="UP001320420"/>
    </source>
</evidence>
<keyword evidence="3 5" id="KW-1133">Transmembrane helix</keyword>